<dbReference type="GO" id="GO:0003824">
    <property type="term" value="F:catalytic activity"/>
    <property type="evidence" value="ECO:0007669"/>
    <property type="project" value="InterPro"/>
</dbReference>
<sequence length="218" mass="24427">MEAPYIFSIQVGRPKIVTIEAGSLISKNSWLTGFFKEPVEGRIWLGKSNLSDDGQADLKHHGGADKAVLGYSADHYTAWHNEIVSVKLPYGAFGENFTVKGLTEESACIGDMYAIGDSQLQVSQPRQPCWKISNRWRIQDLAERVKLSGRTGWYFRVIHEGFVERGLPLILLDRPFPQWTIACANKIMHSRHEDKNAAAELASCHLLSTNWRATLSGN</sequence>
<dbReference type="SUPFAM" id="SSF50800">
    <property type="entry name" value="PK beta-barrel domain-like"/>
    <property type="match status" value="1"/>
</dbReference>
<protein>
    <recommendedName>
        <fullName evidence="1">MOSC domain-containing protein</fullName>
    </recommendedName>
</protein>
<dbReference type="PROSITE" id="PS51340">
    <property type="entry name" value="MOSC"/>
    <property type="match status" value="1"/>
</dbReference>
<evidence type="ECO:0000313" key="3">
    <source>
        <dbReference type="Proteomes" id="UP000319783"/>
    </source>
</evidence>
<dbReference type="InterPro" id="IPR052353">
    <property type="entry name" value="Benzoxazolinone_Detox_Enz"/>
</dbReference>
<dbReference type="EMBL" id="SULG01000054">
    <property type="protein sequence ID" value="TLD41281.1"/>
    <property type="molecule type" value="Genomic_DNA"/>
</dbReference>
<dbReference type="Gene3D" id="2.40.33.20">
    <property type="entry name" value="PK beta-barrel domain-like"/>
    <property type="match status" value="1"/>
</dbReference>
<accession>A0A533QF17</accession>
<proteinExistence type="predicted"/>
<evidence type="ECO:0000313" key="2">
    <source>
        <dbReference type="EMBL" id="TLD41281.1"/>
    </source>
</evidence>
<dbReference type="InterPro" id="IPR005302">
    <property type="entry name" value="MoCF_Sase_C"/>
</dbReference>
<dbReference type="PANTHER" id="PTHR30212">
    <property type="entry name" value="PROTEIN YIIM"/>
    <property type="match status" value="1"/>
</dbReference>
<name>A0A533QF17_9BACT</name>
<dbReference type="InterPro" id="IPR011037">
    <property type="entry name" value="Pyrv_Knase-like_insert_dom_sf"/>
</dbReference>
<dbReference type="Proteomes" id="UP000319783">
    <property type="component" value="Unassembled WGS sequence"/>
</dbReference>
<dbReference type="AlphaFoldDB" id="A0A533QF17"/>
<dbReference type="Pfam" id="PF03473">
    <property type="entry name" value="MOSC"/>
    <property type="match status" value="1"/>
</dbReference>
<feature type="domain" description="MOSC" evidence="1">
    <location>
        <begin position="37"/>
        <end position="172"/>
    </location>
</feature>
<evidence type="ECO:0000259" key="1">
    <source>
        <dbReference type="PROSITE" id="PS51340"/>
    </source>
</evidence>
<gene>
    <name evidence="2" type="ORF">JETT_2435</name>
</gene>
<dbReference type="PANTHER" id="PTHR30212:SF2">
    <property type="entry name" value="PROTEIN YIIM"/>
    <property type="match status" value="1"/>
</dbReference>
<organism evidence="2 3">
    <name type="scientific">Candidatus Jettenia ecosi</name>
    <dbReference type="NCBI Taxonomy" id="2494326"/>
    <lineage>
        <taxon>Bacteria</taxon>
        <taxon>Pseudomonadati</taxon>
        <taxon>Planctomycetota</taxon>
        <taxon>Candidatus Brocadiia</taxon>
        <taxon>Candidatus Brocadiales</taxon>
        <taxon>Candidatus Brocadiaceae</taxon>
        <taxon>Candidatus Jettenia</taxon>
    </lineage>
</organism>
<reference evidence="2 3" key="1">
    <citation type="submission" date="2019-04" db="EMBL/GenBank/DDBJ databases">
        <title>Genome of a novel bacterium Candidatus Jettenia ecosi reconstructed from metagenome of an anammox bioreactor.</title>
        <authorList>
            <person name="Mardanov A.V."/>
            <person name="Beletsky A.V."/>
            <person name="Ravin N.V."/>
            <person name="Botchkova E.A."/>
            <person name="Litti Y.V."/>
            <person name="Nozhevnikova A.N."/>
        </authorList>
    </citation>
    <scope>NUCLEOTIDE SEQUENCE [LARGE SCALE GENOMIC DNA]</scope>
    <source>
        <strain evidence="2">J2</strain>
    </source>
</reference>
<dbReference type="GO" id="GO:0030170">
    <property type="term" value="F:pyridoxal phosphate binding"/>
    <property type="evidence" value="ECO:0007669"/>
    <property type="project" value="InterPro"/>
</dbReference>
<dbReference type="GO" id="GO:0030151">
    <property type="term" value="F:molybdenum ion binding"/>
    <property type="evidence" value="ECO:0007669"/>
    <property type="project" value="InterPro"/>
</dbReference>
<comment type="caution">
    <text evidence="2">The sequence shown here is derived from an EMBL/GenBank/DDBJ whole genome shotgun (WGS) entry which is preliminary data.</text>
</comment>